<dbReference type="AlphaFoldDB" id="A0A8T0FEH6"/>
<gene>
    <name evidence="2" type="ORF">HNY73_007636</name>
</gene>
<comment type="caution">
    <text evidence="2">The sequence shown here is derived from an EMBL/GenBank/DDBJ whole genome shotgun (WGS) entry which is preliminary data.</text>
</comment>
<evidence type="ECO:0000256" key="1">
    <source>
        <dbReference type="SAM" id="MobiDB-lite"/>
    </source>
</evidence>
<organism evidence="2 3">
    <name type="scientific">Argiope bruennichi</name>
    <name type="common">Wasp spider</name>
    <name type="synonym">Aranea bruennichi</name>
    <dbReference type="NCBI Taxonomy" id="94029"/>
    <lineage>
        <taxon>Eukaryota</taxon>
        <taxon>Metazoa</taxon>
        <taxon>Ecdysozoa</taxon>
        <taxon>Arthropoda</taxon>
        <taxon>Chelicerata</taxon>
        <taxon>Arachnida</taxon>
        <taxon>Araneae</taxon>
        <taxon>Araneomorphae</taxon>
        <taxon>Entelegynae</taxon>
        <taxon>Araneoidea</taxon>
        <taxon>Araneidae</taxon>
        <taxon>Argiope</taxon>
    </lineage>
</organism>
<keyword evidence="3" id="KW-1185">Reference proteome</keyword>
<accession>A0A8T0FEH6</accession>
<sequence length="205" mass="22700">MEHHKSSSAMDFSNSTATMSTEDSPITSASEVSAISNSSTQIDYGYLKVSVEPLRRKQTPAQCYNCQEFYHHSRLCTRKARCLKYGDSHSTNNCTKPKDTPAKCCLCGGPHTANHSQCPKNPAMRRTFQAAPSDGWNNANALARVNENFPTQQPVATIKSPIVQPKMEQPQDKNQPITENQITNLMNNFLSQMSAILKSVPAHVQ</sequence>
<dbReference type="EMBL" id="JABXBU010000012">
    <property type="protein sequence ID" value="KAF8789717.1"/>
    <property type="molecule type" value="Genomic_DNA"/>
</dbReference>
<protein>
    <submittedName>
        <fullName evidence="2">Nucleic-acid-binding protein transposon like protein</fullName>
    </submittedName>
</protein>
<dbReference type="PANTHER" id="PTHR33273:SF2">
    <property type="entry name" value="ENDONUCLEASE_EXONUCLEASE_PHOSPHATASE DOMAIN-CONTAINING PROTEIN"/>
    <property type="match status" value="1"/>
</dbReference>
<proteinExistence type="predicted"/>
<dbReference type="Proteomes" id="UP000807504">
    <property type="component" value="Unassembled WGS sequence"/>
</dbReference>
<reference evidence="2" key="1">
    <citation type="journal article" date="2020" name="bioRxiv">
        <title>Chromosome-level reference genome of the European wasp spider Argiope bruennichi: a resource for studies on range expansion and evolutionary adaptation.</title>
        <authorList>
            <person name="Sheffer M.M."/>
            <person name="Hoppe A."/>
            <person name="Krehenwinkel H."/>
            <person name="Uhl G."/>
            <person name="Kuss A.W."/>
            <person name="Jensen L."/>
            <person name="Jensen C."/>
            <person name="Gillespie R.G."/>
            <person name="Hoff K.J."/>
            <person name="Prost S."/>
        </authorList>
    </citation>
    <scope>NUCLEOTIDE SEQUENCE</scope>
</reference>
<dbReference type="PANTHER" id="PTHR33273">
    <property type="entry name" value="DOMAIN-CONTAINING PROTEIN, PUTATIVE-RELATED"/>
    <property type="match status" value="1"/>
</dbReference>
<feature type="compositionally biased region" description="Polar residues" evidence="1">
    <location>
        <begin position="7"/>
        <end position="27"/>
    </location>
</feature>
<evidence type="ECO:0000313" key="2">
    <source>
        <dbReference type="EMBL" id="KAF8789717.1"/>
    </source>
</evidence>
<evidence type="ECO:0000313" key="3">
    <source>
        <dbReference type="Proteomes" id="UP000807504"/>
    </source>
</evidence>
<name>A0A8T0FEH6_ARGBR</name>
<feature type="region of interest" description="Disordered" evidence="1">
    <location>
        <begin position="1"/>
        <end position="34"/>
    </location>
</feature>
<reference evidence="2" key="2">
    <citation type="submission" date="2020-06" db="EMBL/GenBank/DDBJ databases">
        <authorList>
            <person name="Sheffer M."/>
        </authorList>
    </citation>
    <scope>NUCLEOTIDE SEQUENCE</scope>
</reference>